<evidence type="ECO:0000256" key="1">
    <source>
        <dbReference type="SAM" id="SignalP"/>
    </source>
</evidence>
<reference evidence="2" key="1">
    <citation type="submission" date="2018-01" db="EMBL/GenBank/DDBJ databases">
        <title>An insight into the sialome of Amazonian anophelines.</title>
        <authorList>
            <person name="Ribeiro J.M."/>
            <person name="Scarpassa V."/>
            <person name="Calvo E."/>
        </authorList>
    </citation>
    <scope>NUCLEOTIDE SEQUENCE</scope>
    <source>
        <tissue evidence="2">Salivary glands</tissue>
    </source>
</reference>
<protein>
    <submittedName>
        <fullName evidence="2">Putative secreted peptide</fullName>
    </submittedName>
</protein>
<proteinExistence type="predicted"/>
<organism evidence="2">
    <name type="scientific">Anopheles braziliensis</name>
    <dbReference type="NCBI Taxonomy" id="58242"/>
    <lineage>
        <taxon>Eukaryota</taxon>
        <taxon>Metazoa</taxon>
        <taxon>Ecdysozoa</taxon>
        <taxon>Arthropoda</taxon>
        <taxon>Hexapoda</taxon>
        <taxon>Insecta</taxon>
        <taxon>Pterygota</taxon>
        <taxon>Neoptera</taxon>
        <taxon>Endopterygota</taxon>
        <taxon>Diptera</taxon>
        <taxon>Nematocera</taxon>
        <taxon>Culicoidea</taxon>
        <taxon>Culicidae</taxon>
        <taxon>Anophelinae</taxon>
        <taxon>Anopheles</taxon>
    </lineage>
</organism>
<feature type="signal peptide" evidence="1">
    <location>
        <begin position="1"/>
        <end position="33"/>
    </location>
</feature>
<accession>A0A2M3ZXH6</accession>
<name>A0A2M3ZXH6_9DIPT</name>
<dbReference type="AlphaFoldDB" id="A0A2M3ZXH6"/>
<dbReference type="EMBL" id="GGFM01012458">
    <property type="protein sequence ID" value="MBW33209.1"/>
    <property type="molecule type" value="Transcribed_RNA"/>
</dbReference>
<keyword evidence="1" id="KW-0732">Signal</keyword>
<evidence type="ECO:0000313" key="2">
    <source>
        <dbReference type="EMBL" id="MBW33209.1"/>
    </source>
</evidence>
<sequence>MQHASTERAKGGSRHHLIPILVAGAWLARSVSSAIEPGVRGLCRALLVLQNSPLRWATEKGVRETSKIATAPPQIRAKARRCQR</sequence>
<feature type="chain" id="PRO_5014843952" evidence="1">
    <location>
        <begin position="34"/>
        <end position="84"/>
    </location>
</feature>